<evidence type="ECO:0000259" key="1">
    <source>
        <dbReference type="Pfam" id="PF10328"/>
    </source>
</evidence>
<dbReference type="AlphaFoldDB" id="A0A0R3PHX3"/>
<reference evidence="2 3" key="2">
    <citation type="submission" date="2018-11" db="EMBL/GenBank/DDBJ databases">
        <authorList>
            <consortium name="Pathogen Informatics"/>
        </authorList>
    </citation>
    <scope>NUCLEOTIDE SEQUENCE [LARGE SCALE GENOMIC DNA]</scope>
    <source>
        <strain evidence="2 3">Costa Rica</strain>
    </source>
</reference>
<keyword evidence="3" id="KW-1185">Reference proteome</keyword>
<gene>
    <name evidence="2" type="ORF">ACOC_LOCUS3951</name>
</gene>
<feature type="domain" description="7TM GPCR serpentine receptor class x (Srx)" evidence="1">
    <location>
        <begin position="2"/>
        <end position="62"/>
    </location>
</feature>
<dbReference type="Proteomes" id="UP000267027">
    <property type="component" value="Unassembled WGS sequence"/>
</dbReference>
<protein>
    <submittedName>
        <fullName evidence="4">7TM_GPCR_Srx domain-containing protein</fullName>
    </submittedName>
</protein>
<evidence type="ECO:0000313" key="4">
    <source>
        <dbReference type="WBParaSite" id="ACOC_0000395001-mRNA-1"/>
    </source>
</evidence>
<dbReference type="EMBL" id="UYYA01001632">
    <property type="protein sequence ID" value="VDM55536.1"/>
    <property type="molecule type" value="Genomic_DNA"/>
</dbReference>
<evidence type="ECO:0000313" key="3">
    <source>
        <dbReference type="Proteomes" id="UP000267027"/>
    </source>
</evidence>
<proteinExistence type="predicted"/>
<sequence>MRRKLRQFFAQSCFQLDLFVMKLTNFYFISEYFATDPVTYHRPLFFTITFAWECTHYVDGRVNDVISNKSP</sequence>
<dbReference type="Pfam" id="PF10328">
    <property type="entry name" value="7TM_GPCR_Srx"/>
    <property type="match status" value="1"/>
</dbReference>
<organism evidence="4">
    <name type="scientific">Angiostrongylus costaricensis</name>
    <name type="common">Nematode worm</name>
    <dbReference type="NCBI Taxonomy" id="334426"/>
    <lineage>
        <taxon>Eukaryota</taxon>
        <taxon>Metazoa</taxon>
        <taxon>Ecdysozoa</taxon>
        <taxon>Nematoda</taxon>
        <taxon>Chromadorea</taxon>
        <taxon>Rhabditida</taxon>
        <taxon>Rhabditina</taxon>
        <taxon>Rhabditomorpha</taxon>
        <taxon>Strongyloidea</taxon>
        <taxon>Metastrongylidae</taxon>
        <taxon>Angiostrongylus</taxon>
    </lineage>
</organism>
<evidence type="ECO:0000313" key="2">
    <source>
        <dbReference type="EMBL" id="VDM55536.1"/>
    </source>
</evidence>
<dbReference type="OrthoDB" id="5800536at2759"/>
<name>A0A0R3PHX3_ANGCS</name>
<reference evidence="4" key="1">
    <citation type="submission" date="2017-02" db="UniProtKB">
        <authorList>
            <consortium name="WormBaseParasite"/>
        </authorList>
    </citation>
    <scope>IDENTIFICATION</scope>
</reference>
<accession>A0A0R3PHX3</accession>
<dbReference type="WBParaSite" id="ACOC_0000395001-mRNA-1">
    <property type="protein sequence ID" value="ACOC_0000395001-mRNA-1"/>
    <property type="gene ID" value="ACOC_0000395001"/>
</dbReference>
<dbReference type="InterPro" id="IPR019430">
    <property type="entry name" value="7TM_GPCR_serpentine_rcpt_Srx"/>
</dbReference>